<organism evidence="3 4">
    <name type="scientific">Rhodopseudomonas palustris (strain BisB5)</name>
    <dbReference type="NCBI Taxonomy" id="316057"/>
    <lineage>
        <taxon>Bacteria</taxon>
        <taxon>Pseudomonadati</taxon>
        <taxon>Pseudomonadota</taxon>
        <taxon>Alphaproteobacteria</taxon>
        <taxon>Hyphomicrobiales</taxon>
        <taxon>Nitrobacteraceae</taxon>
        <taxon>Rhodopseudomonas</taxon>
    </lineage>
</organism>
<feature type="region of interest" description="Disordered" evidence="1">
    <location>
        <begin position="1"/>
        <end position="43"/>
    </location>
</feature>
<dbReference type="PANTHER" id="PTHR38590:SF1">
    <property type="entry name" value="BLL0828 PROTEIN"/>
    <property type="match status" value="1"/>
</dbReference>
<evidence type="ECO:0000313" key="4">
    <source>
        <dbReference type="Proteomes" id="UP000001818"/>
    </source>
</evidence>
<feature type="compositionally biased region" description="Basic and acidic residues" evidence="1">
    <location>
        <begin position="164"/>
        <end position="186"/>
    </location>
</feature>
<dbReference type="Pfam" id="PF04480">
    <property type="entry name" value="DUF559"/>
    <property type="match status" value="1"/>
</dbReference>
<evidence type="ECO:0000313" key="3">
    <source>
        <dbReference type="EMBL" id="ABE37403.1"/>
    </source>
</evidence>
<dbReference type="InterPro" id="IPR011335">
    <property type="entry name" value="Restrct_endonuc-II-like"/>
</dbReference>
<feature type="domain" description="DUF559" evidence="2">
    <location>
        <begin position="47"/>
        <end position="153"/>
    </location>
</feature>
<evidence type="ECO:0000256" key="1">
    <source>
        <dbReference type="SAM" id="MobiDB-lite"/>
    </source>
</evidence>
<dbReference type="AlphaFoldDB" id="Q13ET6"/>
<feature type="region of interest" description="Disordered" evidence="1">
    <location>
        <begin position="152"/>
        <end position="194"/>
    </location>
</feature>
<dbReference type="Gene3D" id="3.40.960.10">
    <property type="entry name" value="VSR Endonuclease"/>
    <property type="match status" value="1"/>
</dbReference>
<name>Q13ET6_RHOPS</name>
<reference evidence="3 4" key="1">
    <citation type="submission" date="2006-03" db="EMBL/GenBank/DDBJ databases">
        <title>Complete sequence of Rhodopseudomonas palustris BisB5.</title>
        <authorList>
            <consortium name="US DOE Joint Genome Institute"/>
            <person name="Copeland A."/>
            <person name="Lucas S."/>
            <person name="Lapidus A."/>
            <person name="Barry K."/>
            <person name="Detter J.C."/>
            <person name="Glavina del Rio T."/>
            <person name="Hammon N."/>
            <person name="Israni S."/>
            <person name="Dalin E."/>
            <person name="Tice H."/>
            <person name="Pitluck S."/>
            <person name="Chain P."/>
            <person name="Malfatti S."/>
            <person name="Shin M."/>
            <person name="Vergez L."/>
            <person name="Schmutz J."/>
            <person name="Larimer F."/>
            <person name="Land M."/>
            <person name="Hauser L."/>
            <person name="Pelletier D.A."/>
            <person name="Kyrpides N."/>
            <person name="Lykidis A."/>
            <person name="Oda Y."/>
            <person name="Harwood C.S."/>
            <person name="Richardson P."/>
        </authorList>
    </citation>
    <scope>NUCLEOTIDE SEQUENCE [LARGE SCALE GENOMIC DNA]</scope>
    <source>
        <strain evidence="3 4">BisB5</strain>
    </source>
</reference>
<dbReference type="HOGENOM" id="CLU_107928_0_0_5"/>
<dbReference type="eggNOG" id="COG2852">
    <property type="taxonomic scope" value="Bacteria"/>
</dbReference>
<dbReference type="STRING" id="316057.RPD_0163"/>
<dbReference type="PANTHER" id="PTHR38590">
    <property type="entry name" value="BLL0828 PROTEIN"/>
    <property type="match status" value="1"/>
</dbReference>
<dbReference type="EMBL" id="CP000283">
    <property type="protein sequence ID" value="ABE37403.1"/>
    <property type="molecule type" value="Genomic_DNA"/>
</dbReference>
<protein>
    <recommendedName>
        <fullName evidence="2">DUF559 domain-containing protein</fullName>
    </recommendedName>
</protein>
<accession>Q13ET6</accession>
<dbReference type="CDD" id="cd01038">
    <property type="entry name" value="Endonuclease_DUF559"/>
    <property type="match status" value="1"/>
</dbReference>
<gene>
    <name evidence="3" type="ordered locus">RPD_0163</name>
</gene>
<dbReference type="InterPro" id="IPR047216">
    <property type="entry name" value="Endonuclease_DUF559_bact"/>
</dbReference>
<dbReference type="SUPFAM" id="SSF52980">
    <property type="entry name" value="Restriction endonuclease-like"/>
    <property type="match status" value="1"/>
</dbReference>
<evidence type="ECO:0000259" key="2">
    <source>
        <dbReference type="Pfam" id="PF04480"/>
    </source>
</evidence>
<dbReference type="Proteomes" id="UP000001818">
    <property type="component" value="Chromosome"/>
</dbReference>
<sequence>MMKALSSPHDALPRPLAGEGWGEGDTGTELAMDDPKQPSWNVSPSLRRHARELRKTSTDAERLMWSALRDKQLNGFSFRRQVPIGPFIADFACHSVKLVVEIDGGQHFSDDAERADASRTALIEARGFRIVRFSNAEVMSNRDGVLQSIAAELAASAPTPTLPRKRERERAKRAAKQRPEQIDSKQRPAAGDAD</sequence>
<proteinExistence type="predicted"/>
<dbReference type="KEGG" id="rpd:RPD_0163"/>
<dbReference type="InterPro" id="IPR007569">
    <property type="entry name" value="DUF559"/>
</dbReference>